<dbReference type="SUPFAM" id="SSF53850">
    <property type="entry name" value="Periplasmic binding protein-like II"/>
    <property type="match status" value="1"/>
</dbReference>
<dbReference type="GO" id="GO:0016020">
    <property type="term" value="C:membrane"/>
    <property type="evidence" value="ECO:0007669"/>
    <property type="project" value="UniProtKB-SubCell"/>
</dbReference>
<protein>
    <submittedName>
        <fullName evidence="8">MetQ/NlpA family ABC transporter substrate-binding protein</fullName>
    </submittedName>
    <submittedName>
        <fullName evidence="7">YaeC family lipoprotein</fullName>
    </submittedName>
</protein>
<dbReference type="STRING" id="45670.SN16_04550"/>
<dbReference type="InterPro" id="IPR004872">
    <property type="entry name" value="Lipoprotein_NlpA"/>
</dbReference>
<evidence type="ECO:0000256" key="2">
    <source>
        <dbReference type="ARBA" id="ARBA00008973"/>
    </source>
</evidence>
<dbReference type="AlphaFoldDB" id="A0A0C2HC71"/>
<evidence type="ECO:0000313" key="9">
    <source>
        <dbReference type="Proteomes" id="UP000031546"/>
    </source>
</evidence>
<comment type="caution">
    <text evidence="7">The sequence shown here is derived from an EMBL/GenBank/DDBJ whole genome shotgun (WGS) entry which is preliminary data.</text>
</comment>
<keyword evidence="10" id="KW-1185">Reference proteome</keyword>
<dbReference type="Proteomes" id="UP000031546">
    <property type="component" value="Unassembled WGS sequence"/>
</dbReference>
<dbReference type="PROSITE" id="PS51257">
    <property type="entry name" value="PROKAR_LIPOPROTEIN"/>
    <property type="match status" value="1"/>
</dbReference>
<keyword evidence="5" id="KW-0564">Palmitate</keyword>
<evidence type="ECO:0000256" key="5">
    <source>
        <dbReference type="ARBA" id="ARBA00023139"/>
    </source>
</evidence>
<evidence type="ECO:0000256" key="3">
    <source>
        <dbReference type="ARBA" id="ARBA00022729"/>
    </source>
</evidence>
<dbReference type="Pfam" id="PF03180">
    <property type="entry name" value="Lipoprotein_9"/>
    <property type="match status" value="1"/>
</dbReference>
<keyword evidence="4" id="KW-0472">Membrane</keyword>
<sequence length="282" mass="30961">MFKKGLLLSGLALVLAGCGGEESGTEEAQESGSDNSGEKTVIQVASHLPPMTDVVEIAGDVIEDPYEIELVEVSDNIQYNEALLNEEVDANFAQHEPFMEIFNEERDGNLVALQPIYNAIVGFYSPVYDSIEELEDGAEVAIPSDATNEARALMILDQQGIITLASDAEHTATVEDIEENPKNLEFTHIDLLNLTGAYEDGVPLVFNYPTYISSIDLTPEDAVLLEEDEDNTFAIQLVAREDNQDSEEIQAVEEAFTSQEVHDFLMELSEEGHLEPAFEAGE</sequence>
<evidence type="ECO:0000313" key="7">
    <source>
        <dbReference type="EMBL" id="KIH71310.1"/>
    </source>
</evidence>
<dbReference type="EMBL" id="JABEVU030000001">
    <property type="protein sequence ID" value="MDB0580052.1"/>
    <property type="molecule type" value="Genomic_DNA"/>
</dbReference>
<dbReference type="GeneID" id="77844815"/>
<dbReference type="RefSeq" id="WP_040105421.1">
    <property type="nucleotide sequence ID" value="NZ_JABEVU030000001.1"/>
</dbReference>
<comment type="similarity">
    <text evidence="2">Belongs to the NlpA lipoprotein family.</text>
</comment>
<accession>A0A0C2HC71</accession>
<reference evidence="8 10" key="4">
    <citation type="submission" date="2022-12" db="EMBL/GenBank/DDBJ databases">
        <title>Genome analysis and biological profiling of marine Salinicoccus roseus MOSEL-ME25.</title>
        <authorList>
            <person name="Mirza F.T."/>
            <person name="Xie Y."/>
            <person name="Shinwari Z.K."/>
        </authorList>
    </citation>
    <scope>NUCLEOTIDE SEQUENCE [LARGE SCALE GENOMIC DNA]</scope>
    <source>
        <strain evidence="8 10">MOSEL-ME25</strain>
    </source>
</reference>
<organism evidence="7 9">
    <name type="scientific">Salinicoccus roseus</name>
    <dbReference type="NCBI Taxonomy" id="45670"/>
    <lineage>
        <taxon>Bacteria</taxon>
        <taxon>Bacillati</taxon>
        <taxon>Bacillota</taxon>
        <taxon>Bacilli</taxon>
        <taxon>Bacillales</taxon>
        <taxon>Staphylococcaceae</taxon>
        <taxon>Salinicoccus</taxon>
    </lineage>
</organism>
<dbReference type="PANTHER" id="PTHR30429">
    <property type="entry name" value="D-METHIONINE-BINDING LIPOPROTEIN METQ"/>
    <property type="match status" value="1"/>
</dbReference>
<reference evidence="10" key="2">
    <citation type="submission" date="2020-04" db="EMBL/GenBank/DDBJ databases">
        <title>Genome analysis and biological profiling of marine Cellulosimicrobium funkei MOSEL-ME6.</title>
        <authorList>
            <person name="Tanveer F."/>
            <person name="Xie Y."/>
            <person name="Shinwari Z.K."/>
        </authorList>
    </citation>
    <scope>NUCLEOTIDE SEQUENCE [LARGE SCALE GENOMIC DNA]</scope>
    <source>
        <strain evidence="10">MOSEL-ME25</strain>
    </source>
</reference>
<reference evidence="8" key="3">
    <citation type="submission" date="2020-04" db="EMBL/GenBank/DDBJ databases">
        <authorList>
            <person name="Tanveer F."/>
            <person name="Xie Y."/>
            <person name="Shinwari Z.K."/>
        </authorList>
    </citation>
    <scope>NUCLEOTIDE SEQUENCE</scope>
    <source>
        <strain evidence="8">MOSEL-ME25</strain>
    </source>
</reference>
<dbReference type="PANTHER" id="PTHR30429:SF0">
    <property type="entry name" value="METHIONINE-BINDING LIPOPROTEIN METQ"/>
    <property type="match status" value="1"/>
</dbReference>
<gene>
    <name evidence="8" type="ORF">F7P68_0005885</name>
    <name evidence="7" type="ORF">SN16_04550</name>
</gene>
<keyword evidence="3" id="KW-0732">Signal</keyword>
<dbReference type="Gene3D" id="3.40.190.10">
    <property type="entry name" value="Periplasmic binding protein-like II"/>
    <property type="match status" value="2"/>
</dbReference>
<dbReference type="OrthoDB" id="9812878at2"/>
<comment type="subcellular location">
    <subcellularLocation>
        <location evidence="1">Membrane</location>
        <topology evidence="1">Lipid-anchor</topology>
    </subcellularLocation>
</comment>
<evidence type="ECO:0000256" key="6">
    <source>
        <dbReference type="ARBA" id="ARBA00023288"/>
    </source>
</evidence>
<evidence type="ECO:0000313" key="8">
    <source>
        <dbReference type="EMBL" id="MDB0580052.1"/>
    </source>
</evidence>
<evidence type="ECO:0000256" key="4">
    <source>
        <dbReference type="ARBA" id="ARBA00023136"/>
    </source>
</evidence>
<reference evidence="7 9" key="1">
    <citation type="submission" date="2015-01" db="EMBL/GenBank/DDBJ databases">
        <title>Genome sequences of high lactate-tolerant strain Salinicoccus roseus W12 with industrial interest.</title>
        <authorList>
            <person name="Wang H."/>
            <person name="Yu B."/>
        </authorList>
    </citation>
    <scope>NUCLEOTIDE SEQUENCE [LARGE SCALE GENOMIC DNA]</scope>
    <source>
        <strain evidence="7 9">W12</strain>
    </source>
</reference>
<evidence type="ECO:0000313" key="10">
    <source>
        <dbReference type="Proteomes" id="UP000527860"/>
    </source>
</evidence>
<dbReference type="Proteomes" id="UP000527860">
    <property type="component" value="Unassembled WGS sequence"/>
</dbReference>
<evidence type="ECO:0000256" key="1">
    <source>
        <dbReference type="ARBA" id="ARBA00004635"/>
    </source>
</evidence>
<dbReference type="EMBL" id="JXII01000003">
    <property type="protein sequence ID" value="KIH71310.1"/>
    <property type="molecule type" value="Genomic_DNA"/>
</dbReference>
<keyword evidence="6 7" id="KW-0449">Lipoprotein</keyword>
<name>A0A0C2HC71_9STAP</name>
<proteinExistence type="inferred from homology"/>